<keyword evidence="3" id="KW-0975">Bacterial flagellum</keyword>
<feature type="domain" description="Flagellin N-terminal" evidence="4">
    <location>
        <begin position="5"/>
        <end position="140"/>
    </location>
</feature>
<reference evidence="7" key="1">
    <citation type="submission" date="2018-12" db="EMBL/GenBank/DDBJ databases">
        <title>Complete genome sequencing of Jeotgalibaca sp. H21T32.</title>
        <authorList>
            <person name="Bae J.-W."/>
            <person name="Lee S.-Y."/>
        </authorList>
    </citation>
    <scope>NUCLEOTIDE SEQUENCE [LARGE SCALE GENOMIC DNA]</scope>
    <source>
        <strain evidence="7">H21T32</strain>
    </source>
</reference>
<evidence type="ECO:0000256" key="3">
    <source>
        <dbReference type="ARBA" id="ARBA00023143"/>
    </source>
</evidence>
<accession>A0A3S9HAA5</accession>
<dbReference type="SUPFAM" id="SSF64518">
    <property type="entry name" value="Phase 1 flagellin"/>
    <property type="match status" value="1"/>
</dbReference>
<keyword evidence="6" id="KW-0282">Flagellum</keyword>
<evidence type="ECO:0000259" key="5">
    <source>
        <dbReference type="Pfam" id="PF00700"/>
    </source>
</evidence>
<dbReference type="EMBL" id="CP034465">
    <property type="protein sequence ID" value="AZP04264.1"/>
    <property type="molecule type" value="Genomic_DNA"/>
</dbReference>
<name>A0A3S9HAA5_9LACT</name>
<protein>
    <submittedName>
        <fullName evidence="6">Flagellar hook-associated protein 3</fullName>
    </submittedName>
</protein>
<dbReference type="PANTHER" id="PTHR42792">
    <property type="entry name" value="FLAGELLIN"/>
    <property type="match status" value="1"/>
</dbReference>
<dbReference type="GO" id="GO:0005198">
    <property type="term" value="F:structural molecule activity"/>
    <property type="evidence" value="ECO:0007669"/>
    <property type="project" value="InterPro"/>
</dbReference>
<dbReference type="InterPro" id="IPR046358">
    <property type="entry name" value="Flagellin_C"/>
</dbReference>
<dbReference type="InterPro" id="IPR001029">
    <property type="entry name" value="Flagellin_N"/>
</dbReference>
<sequence>MRITDSMMTSSYLRNLSRNQQNVQKYQNQLSSMKEVSKPSDNPLLVSEIMNLKTSITQNEQYQTTIEDAISWTSMQDSALSNASNSLMRIKTLVQSAANDTMSEEGRTAVKAEIETEIATFVDALNTEFGGRHIFGGTETTTVPFVIEKDADGKMTGISYQGTDENISREIASGVTVQIPSSGGGLLNEQADGTNLGSLLSDVLQGLDNNNADAMRDSLGKLDKEIDNVVTSRTEIGAVTNRMKSALARNESQELGLSEMLSSKEDIDFAEKYMQFNMEFVAYQASLQMGTRVLQTTILDYL</sequence>
<evidence type="ECO:0000313" key="7">
    <source>
        <dbReference type="Proteomes" id="UP000273326"/>
    </source>
</evidence>
<keyword evidence="7" id="KW-1185">Reference proteome</keyword>
<dbReference type="Pfam" id="PF00669">
    <property type="entry name" value="Flagellin_N"/>
    <property type="match status" value="1"/>
</dbReference>
<evidence type="ECO:0000256" key="1">
    <source>
        <dbReference type="ARBA" id="ARBA00004365"/>
    </source>
</evidence>
<feature type="domain" description="Flagellin C-terminal" evidence="5">
    <location>
        <begin position="220"/>
        <end position="302"/>
    </location>
</feature>
<proteinExistence type="inferred from homology"/>
<dbReference type="KEGG" id="jeh:EJN90_06190"/>
<dbReference type="RefSeq" id="WP_126109505.1">
    <property type="nucleotide sequence ID" value="NZ_CP034465.1"/>
</dbReference>
<keyword evidence="6" id="KW-0966">Cell projection</keyword>
<evidence type="ECO:0000259" key="4">
    <source>
        <dbReference type="Pfam" id="PF00669"/>
    </source>
</evidence>
<dbReference type="AlphaFoldDB" id="A0A3S9HAA5"/>
<comment type="similarity">
    <text evidence="2">Belongs to the bacterial flagellin family.</text>
</comment>
<dbReference type="GO" id="GO:0009424">
    <property type="term" value="C:bacterial-type flagellum hook"/>
    <property type="evidence" value="ECO:0007669"/>
    <property type="project" value="InterPro"/>
</dbReference>
<dbReference type="GO" id="GO:0071973">
    <property type="term" value="P:bacterial-type flagellum-dependent cell motility"/>
    <property type="evidence" value="ECO:0007669"/>
    <property type="project" value="InterPro"/>
</dbReference>
<organism evidence="6 7">
    <name type="scientific">Jeotgalibaca ciconiae</name>
    <dbReference type="NCBI Taxonomy" id="2496265"/>
    <lineage>
        <taxon>Bacteria</taxon>
        <taxon>Bacillati</taxon>
        <taxon>Bacillota</taxon>
        <taxon>Bacilli</taxon>
        <taxon>Lactobacillales</taxon>
        <taxon>Carnobacteriaceae</taxon>
        <taxon>Jeotgalibaca</taxon>
    </lineage>
</organism>
<dbReference type="Proteomes" id="UP000273326">
    <property type="component" value="Chromosome"/>
</dbReference>
<dbReference type="InterPro" id="IPR013384">
    <property type="entry name" value="Flagell_FlgL"/>
</dbReference>
<comment type="subcellular location">
    <subcellularLocation>
        <location evidence="1">Bacterial flagellum</location>
    </subcellularLocation>
</comment>
<dbReference type="OrthoDB" id="9758307at2"/>
<keyword evidence="6" id="KW-0969">Cilium</keyword>
<gene>
    <name evidence="6" type="primary">flgL</name>
    <name evidence="6" type="ORF">EJN90_06190</name>
</gene>
<evidence type="ECO:0000256" key="2">
    <source>
        <dbReference type="ARBA" id="ARBA00005709"/>
    </source>
</evidence>
<dbReference type="NCBIfam" id="TIGR02550">
    <property type="entry name" value="flagell_flgL"/>
    <property type="match status" value="1"/>
</dbReference>
<dbReference type="Gene3D" id="1.20.1330.10">
    <property type="entry name" value="f41 fragment of flagellin, N-terminal domain"/>
    <property type="match status" value="1"/>
</dbReference>
<dbReference type="Pfam" id="PF00700">
    <property type="entry name" value="Flagellin_C"/>
    <property type="match status" value="1"/>
</dbReference>
<evidence type="ECO:0000313" key="6">
    <source>
        <dbReference type="EMBL" id="AZP04264.1"/>
    </source>
</evidence>
<dbReference type="InterPro" id="IPR001492">
    <property type="entry name" value="Flagellin"/>
</dbReference>
<dbReference type="PANTHER" id="PTHR42792:SF1">
    <property type="entry name" value="FLAGELLAR HOOK-ASSOCIATED PROTEIN 3"/>
    <property type="match status" value="1"/>
</dbReference>